<reference evidence="1" key="2">
    <citation type="submission" date="2025-09" db="UniProtKB">
        <authorList>
            <consortium name="EnsemblPlants"/>
        </authorList>
    </citation>
    <scope>IDENTIFICATION</scope>
</reference>
<proteinExistence type="predicted"/>
<accession>A0ACD5TF06</accession>
<sequence>MTSYFMAKASGRKRKNRILSLEQDDVMIQGDNDILLFATSYYNSLFGPSASVFNVSLEIPIECALDDLNRAFLEQEFTLDEIRVSLFQMKHNKAAGPDGLPAEFYQHFWHMLKNDVLMLFNEFYHVRINTARLNIEFNCSGLFV</sequence>
<evidence type="ECO:0000313" key="2">
    <source>
        <dbReference type="Proteomes" id="UP001732700"/>
    </source>
</evidence>
<keyword evidence="2" id="KW-1185">Reference proteome</keyword>
<reference evidence="1" key="1">
    <citation type="submission" date="2021-05" db="EMBL/GenBank/DDBJ databases">
        <authorList>
            <person name="Scholz U."/>
            <person name="Mascher M."/>
            <person name="Fiebig A."/>
        </authorList>
    </citation>
    <scope>NUCLEOTIDE SEQUENCE [LARGE SCALE GENOMIC DNA]</scope>
</reference>
<dbReference type="Proteomes" id="UP001732700">
    <property type="component" value="Chromosome 1A"/>
</dbReference>
<name>A0ACD5TF06_AVESA</name>
<protein>
    <submittedName>
        <fullName evidence="1">Uncharacterized protein</fullName>
    </submittedName>
</protein>
<dbReference type="EnsemblPlants" id="AVESA.00010b.r2.1AG0042570.1">
    <property type="protein sequence ID" value="AVESA.00010b.r2.1AG0042570.1.CDS.1"/>
    <property type="gene ID" value="AVESA.00010b.r2.1AG0042570"/>
</dbReference>
<evidence type="ECO:0000313" key="1">
    <source>
        <dbReference type="EnsemblPlants" id="AVESA.00010b.r2.1AG0042570.1.CDS.1"/>
    </source>
</evidence>
<organism evidence="1 2">
    <name type="scientific">Avena sativa</name>
    <name type="common">Oat</name>
    <dbReference type="NCBI Taxonomy" id="4498"/>
    <lineage>
        <taxon>Eukaryota</taxon>
        <taxon>Viridiplantae</taxon>
        <taxon>Streptophyta</taxon>
        <taxon>Embryophyta</taxon>
        <taxon>Tracheophyta</taxon>
        <taxon>Spermatophyta</taxon>
        <taxon>Magnoliopsida</taxon>
        <taxon>Liliopsida</taxon>
        <taxon>Poales</taxon>
        <taxon>Poaceae</taxon>
        <taxon>BOP clade</taxon>
        <taxon>Pooideae</taxon>
        <taxon>Poodae</taxon>
        <taxon>Poeae</taxon>
        <taxon>Poeae Chloroplast Group 1 (Aveneae type)</taxon>
        <taxon>Aveninae</taxon>
        <taxon>Avena</taxon>
    </lineage>
</organism>